<dbReference type="EMBL" id="HE573027">
    <property type="protein sequence ID" value="CCC53844.1"/>
    <property type="molecule type" value="Genomic_DNA"/>
</dbReference>
<dbReference type="AlphaFoldDB" id="G0U8C1"/>
<gene>
    <name evidence="1" type="ORF">TVY486_1113280</name>
</gene>
<organism evidence="1">
    <name type="scientific">Trypanosoma vivax (strain Y486)</name>
    <dbReference type="NCBI Taxonomy" id="1055687"/>
    <lineage>
        <taxon>Eukaryota</taxon>
        <taxon>Discoba</taxon>
        <taxon>Euglenozoa</taxon>
        <taxon>Kinetoplastea</taxon>
        <taxon>Metakinetoplastina</taxon>
        <taxon>Trypanosomatida</taxon>
        <taxon>Trypanosomatidae</taxon>
        <taxon>Trypanosoma</taxon>
        <taxon>Duttonella</taxon>
    </lineage>
</organism>
<dbReference type="OMA" id="ACASMMQ"/>
<sequence length="161" mass="17110">MSVSFGSDSSQHKTKSTVEHMVRCKVGRSTSLLVLLHVSVSFPEPDCAQELDIPSLCTSISERIRFLGGLAVEALEERLSLVEAVRGTSSSIYDGNGRNTYQVVVRLAHASPLAVEALRAACASMMQGVLLAEKKGSKTSGTHGAQSVPVAVRVLKLTADK</sequence>
<dbReference type="VEuPathDB" id="TriTrypDB:TvY486_1113280"/>
<proteinExistence type="predicted"/>
<reference evidence="1" key="1">
    <citation type="journal article" date="2012" name="Proc. Natl. Acad. Sci. U.S.A.">
        <title>Antigenic diversity is generated by distinct evolutionary mechanisms in African trypanosome species.</title>
        <authorList>
            <person name="Jackson A.P."/>
            <person name="Berry A."/>
            <person name="Aslett M."/>
            <person name="Allison H.C."/>
            <person name="Burton P."/>
            <person name="Vavrova-Anderson J."/>
            <person name="Brown R."/>
            <person name="Browne H."/>
            <person name="Corton N."/>
            <person name="Hauser H."/>
            <person name="Gamble J."/>
            <person name="Gilderthorp R."/>
            <person name="Marcello L."/>
            <person name="McQuillan J."/>
            <person name="Otto T.D."/>
            <person name="Quail M.A."/>
            <person name="Sanders M.J."/>
            <person name="van Tonder A."/>
            <person name="Ginger M.L."/>
            <person name="Field M.C."/>
            <person name="Barry J.D."/>
            <person name="Hertz-Fowler C."/>
            <person name="Berriman M."/>
        </authorList>
    </citation>
    <scope>NUCLEOTIDE SEQUENCE</scope>
    <source>
        <strain evidence="1">Y486</strain>
    </source>
</reference>
<protein>
    <submittedName>
        <fullName evidence="1">Uncharacterized protein</fullName>
    </submittedName>
</protein>
<accession>G0U8C1</accession>
<name>G0U8C1_TRYVY</name>
<evidence type="ECO:0000313" key="1">
    <source>
        <dbReference type="EMBL" id="CCC53844.1"/>
    </source>
</evidence>